<protein>
    <submittedName>
        <fullName evidence="2">Uncharacterized protein</fullName>
    </submittedName>
</protein>
<organism evidence="2 3">
    <name type="scientific">Lactarius akahatsu</name>
    <dbReference type="NCBI Taxonomy" id="416441"/>
    <lineage>
        <taxon>Eukaryota</taxon>
        <taxon>Fungi</taxon>
        <taxon>Dikarya</taxon>
        <taxon>Basidiomycota</taxon>
        <taxon>Agaricomycotina</taxon>
        <taxon>Agaricomycetes</taxon>
        <taxon>Russulales</taxon>
        <taxon>Russulaceae</taxon>
        <taxon>Lactarius</taxon>
    </lineage>
</organism>
<feature type="compositionally biased region" description="Low complexity" evidence="1">
    <location>
        <begin position="186"/>
        <end position="195"/>
    </location>
</feature>
<dbReference type="AlphaFoldDB" id="A0AAD4LGR2"/>
<feature type="region of interest" description="Disordered" evidence="1">
    <location>
        <begin position="292"/>
        <end position="331"/>
    </location>
</feature>
<accession>A0AAD4LGR2</accession>
<evidence type="ECO:0000313" key="3">
    <source>
        <dbReference type="Proteomes" id="UP001201163"/>
    </source>
</evidence>
<feature type="region of interest" description="Disordered" evidence="1">
    <location>
        <begin position="186"/>
        <end position="209"/>
    </location>
</feature>
<dbReference type="EMBL" id="JAKELL010000051">
    <property type="protein sequence ID" value="KAH8986876.1"/>
    <property type="molecule type" value="Genomic_DNA"/>
</dbReference>
<proteinExistence type="predicted"/>
<evidence type="ECO:0000256" key="1">
    <source>
        <dbReference type="SAM" id="MobiDB-lite"/>
    </source>
</evidence>
<feature type="region of interest" description="Disordered" evidence="1">
    <location>
        <begin position="94"/>
        <end position="160"/>
    </location>
</feature>
<feature type="region of interest" description="Disordered" evidence="1">
    <location>
        <begin position="39"/>
        <end position="75"/>
    </location>
</feature>
<evidence type="ECO:0000313" key="2">
    <source>
        <dbReference type="EMBL" id="KAH8986876.1"/>
    </source>
</evidence>
<reference evidence="2" key="1">
    <citation type="submission" date="2022-01" db="EMBL/GenBank/DDBJ databases">
        <title>Comparative genomics reveals a dynamic genome evolution in the ectomycorrhizal milk-cap (Lactarius) mushrooms.</title>
        <authorList>
            <consortium name="DOE Joint Genome Institute"/>
            <person name="Lebreton A."/>
            <person name="Tang N."/>
            <person name="Kuo A."/>
            <person name="LaButti K."/>
            <person name="Drula E."/>
            <person name="Barry K."/>
            <person name="Clum A."/>
            <person name="Lipzen A."/>
            <person name="Mousain D."/>
            <person name="Ng V."/>
            <person name="Wang R."/>
            <person name="Wang X."/>
            <person name="Dai Y."/>
            <person name="Henrissat B."/>
            <person name="Grigoriev I.V."/>
            <person name="Guerin-Laguette A."/>
            <person name="Yu F."/>
            <person name="Martin F.M."/>
        </authorList>
    </citation>
    <scope>NUCLEOTIDE SEQUENCE</scope>
    <source>
        <strain evidence="2">QP</strain>
    </source>
</reference>
<gene>
    <name evidence="2" type="ORF">EDB92DRAFT_1220311</name>
</gene>
<keyword evidence="3" id="KW-1185">Reference proteome</keyword>
<dbReference type="Proteomes" id="UP001201163">
    <property type="component" value="Unassembled WGS sequence"/>
</dbReference>
<name>A0AAD4LGR2_9AGAM</name>
<feature type="compositionally biased region" description="Acidic residues" evidence="1">
    <location>
        <begin position="293"/>
        <end position="304"/>
    </location>
</feature>
<sequence length="422" mass="45718">MDHYSSLFTMGLLSERGSPVSSPAKSNFFSKFRKSSLPTKALSKPSEMHSRGDGHFYLNNAPPPQFTNPFGDSPEATNELRSFLSLDLAADRTSTARRSSKFLSPLDTSAPPAYSANVSPHQHLPDMAPVSAPRRPSRDSLRTLPSPGPAPSSALPDIPSEREHARNLPPIIIPGPSLFPVVSLSSSPGGSSLRFPQPPHSAPPMTHVPSSDIPSFVSPPSPIISPLSPLSPLTSRRAQQHASFISFSSNTTSVRTARRRHAERSNALACLEGLSRAPGRIPRNTRQNFMSMSDDEDEEAMDDTDVGKDADVEDESDALTTVPPAPLPLPRSRRTRVSSFVLPASLPSGYVATVNRSPIDEEEDCVLPPAAISALKQTSPSKPRSRSRRSTLESWFPLANFIDLKDEDLSNWRGVVEILNGL</sequence>
<comment type="caution">
    <text evidence="2">The sequence shown here is derived from an EMBL/GenBank/DDBJ whole genome shotgun (WGS) entry which is preliminary data.</text>
</comment>